<feature type="domain" description="Tyrosinase copper-binding" evidence="10">
    <location>
        <begin position="404"/>
        <end position="415"/>
    </location>
</feature>
<dbReference type="PROSITE" id="PS00498">
    <property type="entry name" value="TYROSINASE_2"/>
    <property type="match status" value="1"/>
</dbReference>
<sequence length="689" mass="79415">MSVVAEMNQFKKNVLMFFDRPLEPIFMPKCEGKVHFRLPASYYPDKYKTAIDFVKDWITRDCDETVDVPEIQPPDLTLPLQLDFYDEFSMFVPAHREMAKSLIHILMNAKNLEEFQCLAIFCQMRINPSLFNYALSVAILNRKDTKGINIPSFAELFPGKFIDPWVLECARKAVAILLPDQRKPITIPQNYTAASFEPEQRVAYFREDIGVNLHHWHWHLVYPMDANDLSIIDKDRRGELFYYMHQQIIARYNIERYCNNLSHVVPYDLKSPIEEGYFPKMNSKVASRAWPPRFTNTTMYNLDRPDVQVRIDLSDMFRYRDNIEQAIENMEVILPGGGTMSLEGDKGIDVLGNLIEASALSPNKGYYGDYHNGGHLFISYSHDPENRYLEKFAVMGDPTTAMRDPVFYRWHTHIDNLFQLYKSKLPPYTKNELEWSGVSVHSVGVESAAGASALRTQWERSALRLDRGLDFAKLGSVLGTVTHLTHHDFVYAITVENTRVHEVTGTVRLFMAPTQNDKGDWLKFEEQRRLMIELDKFTHPIPVGRSTISRRSLDSSVTIPYDRTFRPQSERPGEPGFAEAAAFDFCGCGWPHHLLIPKGTASGFAMTLFCMITNWEEDRVAQDLVGACNDAASYCGIRDRKYPDRRAMGFPFDRRAPANVLKEFLTLNMATSDIIIRFKDEIRDHQNKD</sequence>
<evidence type="ECO:0000256" key="5">
    <source>
        <dbReference type="ARBA" id="ARBA00022723"/>
    </source>
</evidence>
<dbReference type="PROSITE" id="PS00209">
    <property type="entry name" value="HEMOCYANIN_1"/>
    <property type="match status" value="1"/>
</dbReference>
<comment type="similarity">
    <text evidence="3">Belongs to the tyrosinase family.</text>
</comment>
<evidence type="ECO:0000256" key="7">
    <source>
        <dbReference type="ARBA" id="ARBA00023008"/>
    </source>
</evidence>
<keyword evidence="9" id="KW-1015">Disulfide bond</keyword>
<dbReference type="GO" id="GO:0005576">
    <property type="term" value="C:extracellular region"/>
    <property type="evidence" value="ECO:0007669"/>
    <property type="project" value="UniProtKB-SubCell"/>
</dbReference>
<dbReference type="PROSITE" id="PS00210">
    <property type="entry name" value="HEMOCYANIN_2"/>
    <property type="match status" value="1"/>
</dbReference>
<evidence type="ECO:0000313" key="11">
    <source>
        <dbReference type="EMBL" id="CAH2093350.1"/>
    </source>
</evidence>
<dbReference type="InterPro" id="IPR005204">
    <property type="entry name" value="Hemocyanin_N"/>
</dbReference>
<dbReference type="FunFam" id="2.60.40.1520:FF:000001">
    <property type="entry name" value="Hemocyanin subunit 2"/>
    <property type="match status" value="1"/>
</dbReference>
<dbReference type="GO" id="GO:0046872">
    <property type="term" value="F:metal ion binding"/>
    <property type="evidence" value="ECO:0007669"/>
    <property type="project" value="UniProtKB-KW"/>
</dbReference>
<keyword evidence="8" id="KW-0503">Monooxygenase</keyword>
<dbReference type="InterPro" id="IPR013788">
    <property type="entry name" value="Hemocyanin/hexamerin"/>
</dbReference>
<dbReference type="InterPro" id="IPR000896">
    <property type="entry name" value="Hemocyanin/hexamerin_mid_dom"/>
</dbReference>
<dbReference type="Pfam" id="PF03723">
    <property type="entry name" value="Hemocyanin_C"/>
    <property type="match status" value="1"/>
</dbReference>
<evidence type="ECO:0000256" key="6">
    <source>
        <dbReference type="ARBA" id="ARBA00023002"/>
    </source>
</evidence>
<accession>A0AAU9U945</accession>
<evidence type="ECO:0000256" key="9">
    <source>
        <dbReference type="ARBA" id="ARBA00023157"/>
    </source>
</evidence>
<dbReference type="PANTHER" id="PTHR11511">
    <property type="entry name" value="LARVAL STORAGE PROTEIN/PHENOLOXIDASE"/>
    <property type="match status" value="1"/>
</dbReference>
<dbReference type="SUPFAM" id="SSF48056">
    <property type="entry name" value="Di-copper centre-containing domain"/>
    <property type="match status" value="1"/>
</dbReference>
<evidence type="ECO:0000256" key="8">
    <source>
        <dbReference type="ARBA" id="ARBA00023033"/>
    </source>
</evidence>
<evidence type="ECO:0000256" key="4">
    <source>
        <dbReference type="ARBA" id="ARBA00022525"/>
    </source>
</evidence>
<dbReference type="SUPFAM" id="SSF81296">
    <property type="entry name" value="E set domains"/>
    <property type="match status" value="1"/>
</dbReference>
<dbReference type="Pfam" id="PF00372">
    <property type="entry name" value="Hemocyanin_M"/>
    <property type="match status" value="1"/>
</dbReference>
<reference evidence="11" key="1">
    <citation type="submission" date="2022-03" db="EMBL/GenBank/DDBJ databases">
        <authorList>
            <person name="Tunstrom K."/>
        </authorList>
    </citation>
    <scope>NUCLEOTIDE SEQUENCE</scope>
</reference>
<organism evidence="11 12">
    <name type="scientific">Euphydryas editha</name>
    <name type="common">Edith's checkerspot</name>
    <dbReference type="NCBI Taxonomy" id="104508"/>
    <lineage>
        <taxon>Eukaryota</taxon>
        <taxon>Metazoa</taxon>
        <taxon>Ecdysozoa</taxon>
        <taxon>Arthropoda</taxon>
        <taxon>Hexapoda</taxon>
        <taxon>Insecta</taxon>
        <taxon>Pterygota</taxon>
        <taxon>Neoptera</taxon>
        <taxon>Endopterygota</taxon>
        <taxon>Lepidoptera</taxon>
        <taxon>Glossata</taxon>
        <taxon>Ditrysia</taxon>
        <taxon>Papilionoidea</taxon>
        <taxon>Nymphalidae</taxon>
        <taxon>Nymphalinae</taxon>
        <taxon>Euphydryas</taxon>
    </lineage>
</organism>
<dbReference type="InterPro" id="IPR036697">
    <property type="entry name" value="Hemocyanin_N_sf"/>
</dbReference>
<comment type="caution">
    <text evidence="11">The sequence shown here is derived from an EMBL/GenBank/DDBJ whole genome shotgun (WGS) entry which is preliminary data.</text>
</comment>
<dbReference type="InterPro" id="IPR002227">
    <property type="entry name" value="Tyrosinase_Cu-bd"/>
</dbReference>
<dbReference type="Gene3D" id="1.20.1370.10">
    <property type="entry name" value="Hemocyanin, N-terminal domain"/>
    <property type="match status" value="1"/>
</dbReference>
<dbReference type="Gene3D" id="1.10.1280.10">
    <property type="entry name" value="Di-copper center containing domain from catechol oxidase"/>
    <property type="match status" value="1"/>
</dbReference>
<dbReference type="InterPro" id="IPR037020">
    <property type="entry name" value="Hemocyanin_C_sf"/>
</dbReference>
<evidence type="ECO:0000313" key="12">
    <source>
        <dbReference type="Proteomes" id="UP001153954"/>
    </source>
</evidence>
<evidence type="ECO:0000256" key="2">
    <source>
        <dbReference type="ARBA" id="ARBA00004613"/>
    </source>
</evidence>
<dbReference type="GO" id="GO:0004497">
    <property type="term" value="F:monooxygenase activity"/>
    <property type="evidence" value="ECO:0007669"/>
    <property type="project" value="UniProtKB-KW"/>
</dbReference>
<dbReference type="AlphaFoldDB" id="A0AAU9U945"/>
<dbReference type="EMBL" id="CAKOGL010000013">
    <property type="protein sequence ID" value="CAH2093350.1"/>
    <property type="molecule type" value="Genomic_DNA"/>
</dbReference>
<dbReference type="PANTHER" id="PTHR11511:SF24">
    <property type="entry name" value="GH04080P"/>
    <property type="match status" value="1"/>
</dbReference>
<keyword evidence="7" id="KW-0186">Copper</keyword>
<evidence type="ECO:0000256" key="3">
    <source>
        <dbReference type="ARBA" id="ARBA00009928"/>
    </source>
</evidence>
<dbReference type="PRINTS" id="PR00187">
    <property type="entry name" value="HAEMOCYANIN"/>
</dbReference>
<keyword evidence="5" id="KW-0479">Metal-binding</keyword>
<dbReference type="Gene3D" id="2.60.40.1520">
    <property type="entry name" value="Hemocyanin, C-terminal domain"/>
    <property type="match status" value="1"/>
</dbReference>
<evidence type="ECO:0000259" key="10">
    <source>
        <dbReference type="PROSITE" id="PS00498"/>
    </source>
</evidence>
<gene>
    <name evidence="11" type="ORF">EEDITHA_LOCUS9024</name>
</gene>
<dbReference type="InterPro" id="IPR014756">
    <property type="entry name" value="Ig_E-set"/>
</dbReference>
<protein>
    <recommendedName>
        <fullName evidence="10">Tyrosinase copper-binding domain-containing protein</fullName>
    </recommendedName>
</protein>
<dbReference type="InterPro" id="IPR008922">
    <property type="entry name" value="Di-copper_centre_dom_sf"/>
</dbReference>
<dbReference type="InterPro" id="IPR005203">
    <property type="entry name" value="Hemocyanin_C"/>
</dbReference>
<keyword evidence="6" id="KW-0560">Oxidoreductase</keyword>
<comment type="subcellular location">
    <subcellularLocation>
        <location evidence="2">Secreted</location>
    </subcellularLocation>
</comment>
<dbReference type="Pfam" id="PF03722">
    <property type="entry name" value="Hemocyanin_N"/>
    <property type="match status" value="1"/>
</dbReference>
<name>A0AAU9U945_EUPED</name>
<evidence type="ECO:0000256" key="1">
    <source>
        <dbReference type="ARBA" id="ARBA00001973"/>
    </source>
</evidence>
<keyword evidence="12" id="KW-1185">Reference proteome</keyword>
<dbReference type="SUPFAM" id="SSF48050">
    <property type="entry name" value="Hemocyanin, N-terminal domain"/>
    <property type="match status" value="1"/>
</dbReference>
<proteinExistence type="inferred from homology"/>
<keyword evidence="4" id="KW-0964">Secreted</keyword>
<comment type="cofactor">
    <cofactor evidence="1">
        <name>Cu(2+)</name>
        <dbReference type="ChEBI" id="CHEBI:29036"/>
    </cofactor>
</comment>
<dbReference type="Proteomes" id="UP001153954">
    <property type="component" value="Unassembled WGS sequence"/>
</dbReference>